<gene>
    <name evidence="3" type="ORF">Voc01_059640</name>
</gene>
<evidence type="ECO:0000259" key="2">
    <source>
        <dbReference type="Pfam" id="PF08327"/>
    </source>
</evidence>
<dbReference type="InterPro" id="IPR023393">
    <property type="entry name" value="START-like_dom_sf"/>
</dbReference>
<dbReference type="AlphaFoldDB" id="A0A8J3ZY65"/>
<dbReference type="Proteomes" id="UP000635606">
    <property type="component" value="Unassembled WGS sequence"/>
</dbReference>
<dbReference type="RefSeq" id="WP_203930934.1">
    <property type="nucleotide sequence ID" value="NZ_BOPH01000084.1"/>
</dbReference>
<dbReference type="InterPro" id="IPR013538">
    <property type="entry name" value="ASHA1/2-like_C"/>
</dbReference>
<feature type="domain" description="Activator of Hsp90 ATPase homologue 1/2-like C-terminal" evidence="2">
    <location>
        <begin position="24"/>
        <end position="136"/>
    </location>
</feature>
<dbReference type="CDD" id="cd07814">
    <property type="entry name" value="SRPBCC_CalC_Aha1-like"/>
    <property type="match status" value="1"/>
</dbReference>
<accession>A0A8J3ZY65</accession>
<dbReference type="Gene3D" id="3.30.530.20">
    <property type="match status" value="1"/>
</dbReference>
<name>A0A8J3ZY65_9ACTN</name>
<evidence type="ECO:0000313" key="4">
    <source>
        <dbReference type="Proteomes" id="UP000635606"/>
    </source>
</evidence>
<reference evidence="3" key="1">
    <citation type="submission" date="2021-01" db="EMBL/GenBank/DDBJ databases">
        <title>Whole genome shotgun sequence of Virgisporangium ochraceum NBRC 16418.</title>
        <authorList>
            <person name="Komaki H."/>
            <person name="Tamura T."/>
        </authorList>
    </citation>
    <scope>NUCLEOTIDE SEQUENCE</scope>
    <source>
        <strain evidence="3">NBRC 16418</strain>
    </source>
</reference>
<evidence type="ECO:0000313" key="3">
    <source>
        <dbReference type="EMBL" id="GIJ71047.1"/>
    </source>
</evidence>
<comment type="caution">
    <text evidence="3">The sequence shown here is derived from an EMBL/GenBank/DDBJ whole genome shotgun (WGS) entry which is preliminary data.</text>
</comment>
<keyword evidence="4" id="KW-1185">Reference proteome</keyword>
<evidence type="ECO:0000256" key="1">
    <source>
        <dbReference type="ARBA" id="ARBA00006817"/>
    </source>
</evidence>
<organism evidence="3 4">
    <name type="scientific">Virgisporangium ochraceum</name>
    <dbReference type="NCBI Taxonomy" id="65505"/>
    <lineage>
        <taxon>Bacteria</taxon>
        <taxon>Bacillati</taxon>
        <taxon>Actinomycetota</taxon>
        <taxon>Actinomycetes</taxon>
        <taxon>Micromonosporales</taxon>
        <taxon>Micromonosporaceae</taxon>
        <taxon>Virgisporangium</taxon>
    </lineage>
</organism>
<dbReference type="EMBL" id="BOPH01000084">
    <property type="protein sequence ID" value="GIJ71047.1"/>
    <property type="molecule type" value="Genomic_DNA"/>
</dbReference>
<dbReference type="Pfam" id="PF08327">
    <property type="entry name" value="AHSA1"/>
    <property type="match status" value="1"/>
</dbReference>
<dbReference type="SUPFAM" id="SSF55961">
    <property type="entry name" value="Bet v1-like"/>
    <property type="match status" value="1"/>
</dbReference>
<sequence>MRPAEVGRTKDAGWQIGVSKTLDHSVEEVWDFLTSSAGTAIWLGEGVTVSPEPGEGYETTAGVRGETRSFTRHRRIRLTWRPPDWRHDTTLQLSVTPAGEGRARLGVHQERLADAAERELQRKHWQGVVNAIVDALAR</sequence>
<comment type="similarity">
    <text evidence="1">Belongs to the AHA1 family.</text>
</comment>
<protein>
    <recommendedName>
        <fullName evidence="2">Activator of Hsp90 ATPase homologue 1/2-like C-terminal domain-containing protein</fullName>
    </recommendedName>
</protein>
<proteinExistence type="inferred from homology"/>